<dbReference type="AlphaFoldDB" id="A0A923E5E2"/>
<name>A0A923E5E2_9ACTO</name>
<accession>A0A923E5E2</accession>
<dbReference type="Pfam" id="PF12728">
    <property type="entry name" value="HTH_17"/>
    <property type="match status" value="1"/>
</dbReference>
<proteinExistence type="predicted"/>
<dbReference type="Proteomes" id="UP000617426">
    <property type="component" value="Unassembled WGS sequence"/>
</dbReference>
<evidence type="ECO:0000313" key="3">
    <source>
        <dbReference type="Proteomes" id="UP000617426"/>
    </source>
</evidence>
<organism evidence="2 3">
    <name type="scientific">Schaalia hyovaginalis</name>
    <dbReference type="NCBI Taxonomy" id="29316"/>
    <lineage>
        <taxon>Bacteria</taxon>
        <taxon>Bacillati</taxon>
        <taxon>Actinomycetota</taxon>
        <taxon>Actinomycetes</taxon>
        <taxon>Actinomycetales</taxon>
        <taxon>Actinomycetaceae</taxon>
        <taxon>Schaalia</taxon>
    </lineage>
</organism>
<protein>
    <submittedName>
        <fullName evidence="2">Excisionase family DNA binding protein</fullName>
    </submittedName>
</protein>
<feature type="domain" description="Helix-turn-helix" evidence="1">
    <location>
        <begin position="15"/>
        <end position="58"/>
    </location>
</feature>
<reference evidence="2" key="1">
    <citation type="submission" date="2020-08" db="EMBL/GenBank/DDBJ databases">
        <title>Sequencing the genomes of 1000 actinobacteria strains.</title>
        <authorList>
            <person name="Klenk H.-P."/>
        </authorList>
    </citation>
    <scope>NUCLEOTIDE SEQUENCE</scope>
    <source>
        <strain evidence="2">DSM 10695</strain>
    </source>
</reference>
<comment type="caution">
    <text evidence="2">The sequence shown here is derived from an EMBL/GenBank/DDBJ whole genome shotgun (WGS) entry which is preliminary data.</text>
</comment>
<sequence length="75" mass="8061">MSAPKSQAGPRTAFVTVDDFAKALSVSPSTVRNAINRGEVHTIRFARAVRIPISEFERLGYGIPAFLLSENGEAA</sequence>
<gene>
    <name evidence="2" type="ORF">HD592_001758</name>
</gene>
<keyword evidence="3" id="KW-1185">Reference proteome</keyword>
<dbReference type="InterPro" id="IPR041657">
    <property type="entry name" value="HTH_17"/>
</dbReference>
<dbReference type="EMBL" id="JACHMK010000001">
    <property type="protein sequence ID" value="MBB6335193.1"/>
    <property type="molecule type" value="Genomic_DNA"/>
</dbReference>
<dbReference type="RefSeq" id="WP_184453444.1">
    <property type="nucleotide sequence ID" value="NZ_JACHMK010000001.1"/>
</dbReference>
<evidence type="ECO:0000259" key="1">
    <source>
        <dbReference type="Pfam" id="PF12728"/>
    </source>
</evidence>
<evidence type="ECO:0000313" key="2">
    <source>
        <dbReference type="EMBL" id="MBB6335193.1"/>
    </source>
</evidence>